<reference evidence="2 3" key="1">
    <citation type="submission" date="2014-03" db="EMBL/GenBank/DDBJ databases">
        <title>Genomics of Bifidobacteria.</title>
        <authorList>
            <person name="Ventura M."/>
            <person name="Milani C."/>
            <person name="Lugli G.A."/>
        </authorList>
    </citation>
    <scope>NUCLEOTIDE SEQUENCE [LARGE SCALE GENOMIC DNA]</scope>
    <source>
        <strain evidence="2 3">DSM 23969</strain>
    </source>
</reference>
<name>A0A086ZD97_9BIFI</name>
<dbReference type="Proteomes" id="UP000029108">
    <property type="component" value="Unassembled WGS sequence"/>
</dbReference>
<dbReference type="EMBL" id="JGYN01000046">
    <property type="protein sequence ID" value="KFI44497.1"/>
    <property type="molecule type" value="Genomic_DNA"/>
</dbReference>
<organism evidence="2 3">
    <name type="scientific">Bifidobacterium biavatii DSM 23969</name>
    <dbReference type="NCBI Taxonomy" id="1437608"/>
    <lineage>
        <taxon>Bacteria</taxon>
        <taxon>Bacillati</taxon>
        <taxon>Actinomycetota</taxon>
        <taxon>Actinomycetes</taxon>
        <taxon>Bifidobacteriales</taxon>
        <taxon>Bifidobacteriaceae</taxon>
        <taxon>Bifidobacterium</taxon>
    </lineage>
</organism>
<gene>
    <name evidence="2" type="ORF">BBIA_2405</name>
</gene>
<dbReference type="STRING" id="1437608.GCA_000771645_01981"/>
<sequence length="95" mass="10436">MGKWASVAVCPRCGHPVHWRWHGNSIKTSQPCDCCGWGGTVTMLRIPAKTARAELRRMHETALRDWKQGVEAPKRVWGAPSDSTGSGGTKKPLGR</sequence>
<comment type="caution">
    <text evidence="2">The sequence shown here is derived from an EMBL/GenBank/DDBJ whole genome shotgun (WGS) entry which is preliminary data.</text>
</comment>
<keyword evidence="3" id="KW-1185">Reference proteome</keyword>
<evidence type="ECO:0000313" key="3">
    <source>
        <dbReference type="Proteomes" id="UP000029108"/>
    </source>
</evidence>
<proteinExistence type="predicted"/>
<feature type="region of interest" description="Disordered" evidence="1">
    <location>
        <begin position="70"/>
        <end position="95"/>
    </location>
</feature>
<protein>
    <submittedName>
        <fullName evidence="2">Uncharacterized protein</fullName>
    </submittedName>
</protein>
<evidence type="ECO:0000256" key="1">
    <source>
        <dbReference type="SAM" id="MobiDB-lite"/>
    </source>
</evidence>
<dbReference type="AlphaFoldDB" id="A0A086ZD97"/>
<evidence type="ECO:0000313" key="2">
    <source>
        <dbReference type="EMBL" id="KFI44497.1"/>
    </source>
</evidence>
<accession>A0A086ZD97</accession>